<keyword evidence="3" id="KW-1185">Reference proteome</keyword>
<dbReference type="AlphaFoldDB" id="A0A1H9RSX0"/>
<accession>A0A1H9RSX0</accession>
<evidence type="ECO:0000259" key="1">
    <source>
        <dbReference type="PROSITE" id="PS51186"/>
    </source>
</evidence>
<dbReference type="InterPro" id="IPR000182">
    <property type="entry name" value="GNAT_dom"/>
</dbReference>
<evidence type="ECO:0000313" key="2">
    <source>
        <dbReference type="EMBL" id="SER75233.1"/>
    </source>
</evidence>
<dbReference type="SUPFAM" id="SSF55729">
    <property type="entry name" value="Acyl-CoA N-acyltransferases (Nat)"/>
    <property type="match status" value="1"/>
</dbReference>
<reference evidence="3" key="1">
    <citation type="submission" date="2016-10" db="EMBL/GenBank/DDBJ databases">
        <authorList>
            <person name="Varghese N."/>
            <person name="Submissions S."/>
        </authorList>
    </citation>
    <scope>NUCLEOTIDE SEQUENCE [LARGE SCALE GENOMIC DNA]</scope>
    <source>
        <strain evidence="3">S9</strain>
    </source>
</reference>
<dbReference type="InterPro" id="IPR016181">
    <property type="entry name" value="Acyl_CoA_acyltransferase"/>
</dbReference>
<gene>
    <name evidence="2" type="ORF">SAMN05518684_103292</name>
</gene>
<dbReference type="GO" id="GO:0016747">
    <property type="term" value="F:acyltransferase activity, transferring groups other than amino-acyl groups"/>
    <property type="evidence" value="ECO:0007669"/>
    <property type="project" value="InterPro"/>
</dbReference>
<dbReference type="Pfam" id="PF08445">
    <property type="entry name" value="FR47"/>
    <property type="match status" value="1"/>
</dbReference>
<dbReference type="InterPro" id="IPR013653">
    <property type="entry name" value="GCN5-like_dom"/>
</dbReference>
<dbReference type="OrthoDB" id="3174529at2"/>
<dbReference type="Gene3D" id="3.40.630.30">
    <property type="match status" value="1"/>
</dbReference>
<name>A0A1H9RSX0_9BACI</name>
<sequence>MKFTRYDSASLILNRAEDFLLKKEVTHNLPLGILRQFSKEEERSPDYSKDIFMAAGENDKREVEVVMVRTPPRNLIICGTGSGVEKAARWLAEEGTELPGVVGCSNTAKAFSEEWAKLTSCRVEQAMKQKIYQLQELKSFQRNPGRLTYATEDDIALVLAWTKEFEEEALGITEHPNLEETVRREIRNNQVYFWRDEHCTPVSMAKKGRELKNGVVVNFVYTPEEYQRKGYATSCVGALSERLLNEGFRFCSLNTDAENPASNSIYMKIGYESVGDAAEYKFIYN</sequence>
<proteinExistence type="predicted"/>
<dbReference type="RefSeq" id="WP_093048309.1">
    <property type="nucleotide sequence ID" value="NZ_FOGT01000003.1"/>
</dbReference>
<dbReference type="PROSITE" id="PS51186">
    <property type="entry name" value="GNAT"/>
    <property type="match status" value="1"/>
</dbReference>
<dbReference type="EMBL" id="FOGT01000003">
    <property type="protein sequence ID" value="SER75233.1"/>
    <property type="molecule type" value="Genomic_DNA"/>
</dbReference>
<dbReference type="Proteomes" id="UP000198571">
    <property type="component" value="Unassembled WGS sequence"/>
</dbReference>
<organism evidence="2 3">
    <name type="scientific">Salipaludibacillus aurantiacus</name>
    <dbReference type="NCBI Taxonomy" id="1601833"/>
    <lineage>
        <taxon>Bacteria</taxon>
        <taxon>Bacillati</taxon>
        <taxon>Bacillota</taxon>
        <taxon>Bacilli</taxon>
        <taxon>Bacillales</taxon>
        <taxon>Bacillaceae</taxon>
    </lineage>
</organism>
<dbReference type="STRING" id="1601833.SAMN05518684_103292"/>
<feature type="domain" description="N-acetyltransferase" evidence="1">
    <location>
        <begin position="145"/>
        <end position="285"/>
    </location>
</feature>
<evidence type="ECO:0000313" key="3">
    <source>
        <dbReference type="Proteomes" id="UP000198571"/>
    </source>
</evidence>
<protein>
    <recommendedName>
        <fullName evidence="1">N-acetyltransferase domain-containing protein</fullName>
    </recommendedName>
</protein>